<accession>A0A3G4ZZS6</accession>
<proteinExistence type="predicted"/>
<name>A0A3G4ZZS6_9VIRU</name>
<dbReference type="InterPro" id="IPR003497">
    <property type="entry name" value="BRO_N_domain"/>
</dbReference>
<sequence length="326" mass="36400">MDMDMDVNTVVIKESEAATDTISQDSNVSMPLANLEENNTVEVKVVQDGQVAEVVPVVPVVADVKDEPKGGGNKKKNRQRKKIVKQAAVVPSEQPVVHSSAGNTEPVEKVDMVNEPTHAFMYGEHELNVIWIGENPDKKLKNTGWYRAKDCTHIFGFKNILEMITKNVSAPNFMKAKTLYKKMEAGEKYKMGDRESTLYIRDEGLYELIAKSNMENPKEFKSWIKANGDQLKALFLKKKVRVKKQVTAASEAPAPDQEVMAPVLAPAPAPEPVPVPVQAKLNTTGLEHEKIVNERLQIVSNLIKMVLEPNYFESKKLENNTNLTSF</sequence>
<dbReference type="PROSITE" id="PS51750">
    <property type="entry name" value="BRO_N"/>
    <property type="match status" value="1"/>
</dbReference>
<dbReference type="EMBL" id="MK072243">
    <property type="protein sequence ID" value="AYV80418.1"/>
    <property type="molecule type" value="Genomic_DNA"/>
</dbReference>
<gene>
    <name evidence="2" type="ORF">Harvfovirus1_43</name>
</gene>
<reference evidence="2" key="1">
    <citation type="submission" date="2018-10" db="EMBL/GenBank/DDBJ databases">
        <title>Hidden diversity of soil giant viruses.</title>
        <authorList>
            <person name="Schulz F."/>
            <person name="Alteio L."/>
            <person name="Goudeau D."/>
            <person name="Ryan E.M."/>
            <person name="Malmstrom R.R."/>
            <person name="Blanchard J."/>
            <person name="Woyke T."/>
        </authorList>
    </citation>
    <scope>NUCLEOTIDE SEQUENCE</scope>
    <source>
        <strain evidence="2">HAV1</strain>
    </source>
</reference>
<dbReference type="Pfam" id="PF02498">
    <property type="entry name" value="Bro-N"/>
    <property type="match status" value="1"/>
</dbReference>
<organism evidence="2">
    <name type="scientific">Harvfovirus sp</name>
    <dbReference type="NCBI Taxonomy" id="2487768"/>
    <lineage>
        <taxon>Viruses</taxon>
        <taxon>Varidnaviria</taxon>
        <taxon>Bamfordvirae</taxon>
        <taxon>Nucleocytoviricota</taxon>
        <taxon>Megaviricetes</taxon>
        <taxon>Imitervirales</taxon>
        <taxon>Mimiviridae</taxon>
        <taxon>Klosneuvirinae</taxon>
    </lineage>
</organism>
<feature type="domain" description="Bro-N" evidence="1">
    <location>
        <begin position="137"/>
        <end position="238"/>
    </location>
</feature>
<protein>
    <recommendedName>
        <fullName evidence="1">Bro-N domain-containing protein</fullName>
    </recommendedName>
</protein>
<evidence type="ECO:0000313" key="2">
    <source>
        <dbReference type="EMBL" id="AYV80418.1"/>
    </source>
</evidence>
<evidence type="ECO:0000259" key="1">
    <source>
        <dbReference type="PROSITE" id="PS51750"/>
    </source>
</evidence>